<dbReference type="AlphaFoldDB" id="A0A5B7F544"/>
<feature type="compositionally biased region" description="Basic and acidic residues" evidence="1">
    <location>
        <begin position="82"/>
        <end position="93"/>
    </location>
</feature>
<sequence>MRLMVRVVMRRHGARQGKAGGREGEKEREKRCKRRGVRKKGREGGRDRGHTPPVPARPCTPPCRRRCRVRSVPAAPATPRPEAQRVHRAEPTRSLRLFGPGAAPGNASPASRGRYWLEAELRGAGAGPTGAPGPAARAPLAPLAGHTLTVRQCTHTRPGLAVFSVVASPVNLTHAHARGINVDTCGVECC</sequence>
<feature type="compositionally biased region" description="Low complexity" evidence="1">
    <location>
        <begin position="99"/>
        <end position="110"/>
    </location>
</feature>
<evidence type="ECO:0000313" key="3">
    <source>
        <dbReference type="Proteomes" id="UP000324222"/>
    </source>
</evidence>
<accession>A0A5B7F544</accession>
<gene>
    <name evidence="2" type="ORF">E2C01_033966</name>
</gene>
<comment type="caution">
    <text evidence="2">The sequence shown here is derived from an EMBL/GenBank/DDBJ whole genome shotgun (WGS) entry which is preliminary data.</text>
</comment>
<evidence type="ECO:0000256" key="1">
    <source>
        <dbReference type="SAM" id="MobiDB-lite"/>
    </source>
</evidence>
<evidence type="ECO:0000313" key="2">
    <source>
        <dbReference type="EMBL" id="MPC40409.1"/>
    </source>
</evidence>
<dbReference type="Proteomes" id="UP000324222">
    <property type="component" value="Unassembled WGS sequence"/>
</dbReference>
<feature type="compositionally biased region" description="Pro residues" evidence="1">
    <location>
        <begin position="52"/>
        <end position="61"/>
    </location>
</feature>
<proteinExistence type="predicted"/>
<feature type="compositionally biased region" description="Basic residues" evidence="1">
    <location>
        <begin position="31"/>
        <end position="41"/>
    </location>
</feature>
<organism evidence="2 3">
    <name type="scientific">Portunus trituberculatus</name>
    <name type="common">Swimming crab</name>
    <name type="synonym">Neptunus trituberculatus</name>
    <dbReference type="NCBI Taxonomy" id="210409"/>
    <lineage>
        <taxon>Eukaryota</taxon>
        <taxon>Metazoa</taxon>
        <taxon>Ecdysozoa</taxon>
        <taxon>Arthropoda</taxon>
        <taxon>Crustacea</taxon>
        <taxon>Multicrustacea</taxon>
        <taxon>Malacostraca</taxon>
        <taxon>Eumalacostraca</taxon>
        <taxon>Eucarida</taxon>
        <taxon>Decapoda</taxon>
        <taxon>Pleocyemata</taxon>
        <taxon>Brachyura</taxon>
        <taxon>Eubrachyura</taxon>
        <taxon>Portunoidea</taxon>
        <taxon>Portunidae</taxon>
        <taxon>Portuninae</taxon>
        <taxon>Portunus</taxon>
    </lineage>
</organism>
<reference evidence="2 3" key="1">
    <citation type="submission" date="2019-05" db="EMBL/GenBank/DDBJ databases">
        <title>Another draft genome of Portunus trituberculatus and its Hox gene families provides insights of decapod evolution.</title>
        <authorList>
            <person name="Jeong J.-H."/>
            <person name="Song I."/>
            <person name="Kim S."/>
            <person name="Choi T."/>
            <person name="Kim D."/>
            <person name="Ryu S."/>
            <person name="Kim W."/>
        </authorList>
    </citation>
    <scope>NUCLEOTIDE SEQUENCE [LARGE SCALE GENOMIC DNA]</scope>
    <source>
        <tissue evidence="2">Muscle</tissue>
    </source>
</reference>
<protein>
    <submittedName>
        <fullName evidence="2">Uncharacterized protein</fullName>
    </submittedName>
</protein>
<dbReference type="EMBL" id="VSRR010004681">
    <property type="protein sequence ID" value="MPC40409.1"/>
    <property type="molecule type" value="Genomic_DNA"/>
</dbReference>
<feature type="compositionally biased region" description="Basic and acidic residues" evidence="1">
    <location>
        <begin position="20"/>
        <end position="30"/>
    </location>
</feature>
<feature type="region of interest" description="Disordered" evidence="1">
    <location>
        <begin position="1"/>
        <end position="110"/>
    </location>
</feature>
<name>A0A5B7F544_PORTR</name>
<keyword evidence="3" id="KW-1185">Reference proteome</keyword>